<organism evidence="1 2">
    <name type="scientific">Cannabis sativa</name>
    <name type="common">Hemp</name>
    <name type="synonym">Marijuana</name>
    <dbReference type="NCBI Taxonomy" id="3483"/>
    <lineage>
        <taxon>Eukaryota</taxon>
        <taxon>Viridiplantae</taxon>
        <taxon>Streptophyta</taxon>
        <taxon>Embryophyta</taxon>
        <taxon>Tracheophyta</taxon>
        <taxon>Spermatophyta</taxon>
        <taxon>Magnoliopsida</taxon>
        <taxon>eudicotyledons</taxon>
        <taxon>Gunneridae</taxon>
        <taxon>Pentapetalae</taxon>
        <taxon>rosids</taxon>
        <taxon>fabids</taxon>
        <taxon>Rosales</taxon>
        <taxon>Cannabaceae</taxon>
        <taxon>Cannabis</taxon>
    </lineage>
</organism>
<proteinExistence type="predicted"/>
<name>A0A803QQF7_CANSA</name>
<keyword evidence="2" id="KW-1185">Reference proteome</keyword>
<dbReference type="EMBL" id="UZAU01000780">
    <property type="status" value="NOT_ANNOTATED_CDS"/>
    <property type="molecule type" value="Genomic_DNA"/>
</dbReference>
<sequence>MGRSRAKALPWLYREVKGVMPLIVELLAAVREPGSEAHIPAIPWDSILHRLIFGPLPAVSSRVPLDVSQSRTSMIDFSCSDKLSQEARFATYSGSYGSWFHFLNHYSADPLKSDRLDRVLDVSDLKVLGALLRDVFSADGPDPHNRNSIAAFVPGVSRRCLFGVWQVTP</sequence>
<reference evidence="1" key="1">
    <citation type="submission" date="2021-03" db="UniProtKB">
        <authorList>
            <consortium name="EnsemblPlants"/>
        </authorList>
    </citation>
    <scope>IDENTIFICATION</scope>
</reference>
<dbReference type="Gramene" id="evm.model.10.8">
    <property type="protein sequence ID" value="cds.evm.model.10.8"/>
    <property type="gene ID" value="evm.TU.10.8"/>
</dbReference>
<dbReference type="EnsemblPlants" id="evm.model.10.8">
    <property type="protein sequence ID" value="cds.evm.model.10.8"/>
    <property type="gene ID" value="evm.TU.10.8"/>
</dbReference>
<dbReference type="AlphaFoldDB" id="A0A803QQF7"/>
<protein>
    <submittedName>
        <fullName evidence="1">Uncharacterized protein</fullName>
    </submittedName>
</protein>
<accession>A0A803QQF7</accession>
<evidence type="ECO:0000313" key="1">
    <source>
        <dbReference type="EnsemblPlants" id="cds.evm.model.10.8"/>
    </source>
</evidence>
<dbReference type="Proteomes" id="UP000596661">
    <property type="component" value="Unassembled WGS sequence"/>
</dbReference>
<evidence type="ECO:0000313" key="2">
    <source>
        <dbReference type="Proteomes" id="UP000596661"/>
    </source>
</evidence>